<protein>
    <submittedName>
        <fullName evidence="1">Uncharacterized protein</fullName>
    </submittedName>
</protein>
<name>A0A3P5YIL4_BRACM</name>
<evidence type="ECO:0000313" key="1">
    <source>
        <dbReference type="EMBL" id="VDC59798.1"/>
    </source>
</evidence>
<dbReference type="EMBL" id="LR031568">
    <property type="protein sequence ID" value="VDC59798.1"/>
    <property type="molecule type" value="Genomic_DNA"/>
</dbReference>
<proteinExistence type="predicted"/>
<sequence>MMQCANGEVVTSSEEIKSELRDTLENFFSISHQPTLVSESIHYRES</sequence>
<reference evidence="1" key="1">
    <citation type="submission" date="2018-11" db="EMBL/GenBank/DDBJ databases">
        <authorList>
            <consortium name="Genoscope - CEA"/>
            <person name="William W."/>
        </authorList>
    </citation>
    <scope>NUCLEOTIDE SEQUENCE</scope>
</reference>
<organism evidence="1">
    <name type="scientific">Brassica campestris</name>
    <name type="common">Field mustard</name>
    <dbReference type="NCBI Taxonomy" id="3711"/>
    <lineage>
        <taxon>Eukaryota</taxon>
        <taxon>Viridiplantae</taxon>
        <taxon>Streptophyta</taxon>
        <taxon>Embryophyta</taxon>
        <taxon>Tracheophyta</taxon>
        <taxon>Spermatophyta</taxon>
        <taxon>Magnoliopsida</taxon>
        <taxon>eudicotyledons</taxon>
        <taxon>Gunneridae</taxon>
        <taxon>Pentapetalae</taxon>
        <taxon>rosids</taxon>
        <taxon>malvids</taxon>
        <taxon>Brassicales</taxon>
        <taxon>Brassicaceae</taxon>
        <taxon>Brassiceae</taxon>
        <taxon>Brassica</taxon>
    </lineage>
</organism>
<accession>A0A3P5YIL4</accession>
<dbReference type="AlphaFoldDB" id="A0A3P5YIL4"/>
<gene>
    <name evidence="1" type="ORF">BRAA09T37409Z</name>
</gene>